<dbReference type="GO" id="GO:0008168">
    <property type="term" value="F:methyltransferase activity"/>
    <property type="evidence" value="ECO:0007669"/>
    <property type="project" value="UniProtKB-KW"/>
</dbReference>
<accession>A0ABS4F427</accession>
<dbReference type="GeneID" id="95402141"/>
<reference evidence="1 2" key="1">
    <citation type="submission" date="2021-03" db="EMBL/GenBank/DDBJ databases">
        <title>Genomic Encyclopedia of Type Strains, Phase IV (KMG-IV): sequencing the most valuable type-strain genomes for metagenomic binning, comparative biology and taxonomic classification.</title>
        <authorList>
            <person name="Goeker M."/>
        </authorList>
    </citation>
    <scope>NUCLEOTIDE SEQUENCE [LARGE SCALE GENOMIC DNA]</scope>
    <source>
        <strain evidence="1 2">DSM 15596</strain>
    </source>
</reference>
<dbReference type="GO" id="GO:0032259">
    <property type="term" value="P:methylation"/>
    <property type="evidence" value="ECO:0007669"/>
    <property type="project" value="UniProtKB-KW"/>
</dbReference>
<dbReference type="Gene3D" id="3.40.50.150">
    <property type="entry name" value="Vaccinia Virus protein VP39"/>
    <property type="match status" value="1"/>
</dbReference>
<dbReference type="InterPro" id="IPR029063">
    <property type="entry name" value="SAM-dependent_MTases_sf"/>
</dbReference>
<organism evidence="1 2">
    <name type="scientific">Paenibacillus lactis</name>
    <dbReference type="NCBI Taxonomy" id="228574"/>
    <lineage>
        <taxon>Bacteria</taxon>
        <taxon>Bacillati</taxon>
        <taxon>Bacillota</taxon>
        <taxon>Bacilli</taxon>
        <taxon>Bacillales</taxon>
        <taxon>Paenibacillaceae</taxon>
        <taxon>Paenibacillus</taxon>
    </lineage>
</organism>
<dbReference type="Proteomes" id="UP000706926">
    <property type="component" value="Unassembled WGS sequence"/>
</dbReference>
<dbReference type="Pfam" id="PF13489">
    <property type="entry name" value="Methyltransf_23"/>
    <property type="match status" value="1"/>
</dbReference>
<sequence>MMNHFDEKYYSGNSNYTSYQYDTRFIQWSYDIKKYLNPKTLLDVGCAKGYLVRSLRLLGVDAKGVDISSYAIENADEYAIGHVVCSSATKIPFEGKFDLVIAFDILEHIPEPEVFEAIDELSRLGNTVFLKMPHFYDPWDLDETHVTLYPKSWWYEQFANRGFDVIEDHEILSRFNYMGGMLFSKVQLNRTFSEPVVSELASQEERNYFEKCKHIDIF</sequence>
<keyword evidence="1" id="KW-0489">Methyltransferase</keyword>
<dbReference type="EMBL" id="JAGGKI010000001">
    <property type="protein sequence ID" value="MBP1891010.1"/>
    <property type="molecule type" value="Genomic_DNA"/>
</dbReference>
<comment type="caution">
    <text evidence="1">The sequence shown here is derived from an EMBL/GenBank/DDBJ whole genome shotgun (WGS) entry which is preliminary data.</text>
</comment>
<name>A0ABS4F427_9BACL</name>
<dbReference type="RefSeq" id="WP_007132292.1">
    <property type="nucleotide sequence ID" value="NZ_CP139098.1"/>
</dbReference>
<keyword evidence="2" id="KW-1185">Reference proteome</keyword>
<evidence type="ECO:0000313" key="1">
    <source>
        <dbReference type="EMBL" id="MBP1891010.1"/>
    </source>
</evidence>
<gene>
    <name evidence="1" type="ORF">J2Z18_000079</name>
</gene>
<keyword evidence="1" id="KW-0808">Transferase</keyword>
<proteinExistence type="predicted"/>
<protein>
    <submittedName>
        <fullName evidence="1">2-polyprenyl-3-methyl-5-hydroxy-6-metoxy-1, 4-benzoquinol methylase</fullName>
    </submittedName>
</protein>
<dbReference type="CDD" id="cd02440">
    <property type="entry name" value="AdoMet_MTases"/>
    <property type="match status" value="1"/>
</dbReference>
<dbReference type="PANTHER" id="PTHR43861">
    <property type="entry name" value="TRANS-ACONITATE 2-METHYLTRANSFERASE-RELATED"/>
    <property type="match status" value="1"/>
</dbReference>
<evidence type="ECO:0000313" key="2">
    <source>
        <dbReference type="Proteomes" id="UP000706926"/>
    </source>
</evidence>
<dbReference type="SUPFAM" id="SSF53335">
    <property type="entry name" value="S-adenosyl-L-methionine-dependent methyltransferases"/>
    <property type="match status" value="1"/>
</dbReference>